<evidence type="ECO:0000256" key="1">
    <source>
        <dbReference type="SAM" id="MobiDB-lite"/>
    </source>
</evidence>
<dbReference type="AlphaFoldDB" id="A0AAW1RN36"/>
<dbReference type="GO" id="GO:0003677">
    <property type="term" value="F:DNA binding"/>
    <property type="evidence" value="ECO:0007669"/>
    <property type="project" value="InterPro"/>
</dbReference>
<sequence>KDGKQMPGRKGISLSTDQFTVLQNAAGAITTALEAEDENYSLELSTKRRASISVFKKKPMVNIREYYEKDGEQLPGKKGISLAAEQWRALADGLPALQQGLEKLLPSEPAQAQPAAQSQEASRQQPSTDSRKSLPRKVYLEFNVNSAPKGRVEVELFDDAPVGSERFHQLAVGTDGVGYRLSKVDGVSKDFVKSSGVSRLSYKEGDETSIVGGDALGQLEAEMEVSGHQHSKAGLVSIIVKDLTPRQTKQRLIAYKGKLISVEESLGGSRPNGTSFAITLQSAPELDRTNLVVGRVVAGMDVIQELAALPSVKANKDSPYFKVAKAMGDKRANVAELGFGRPLAKVIIAQSGAIEGGL</sequence>
<feature type="region of interest" description="Disordered" evidence="1">
    <location>
        <begin position="107"/>
        <end position="135"/>
    </location>
</feature>
<evidence type="ECO:0000313" key="3">
    <source>
        <dbReference type="EMBL" id="KAK9835083.1"/>
    </source>
</evidence>
<gene>
    <name evidence="3" type="ORF">WJX84_011413</name>
</gene>
<reference evidence="3 4" key="1">
    <citation type="journal article" date="2024" name="Nat. Commun.">
        <title>Phylogenomics reveals the evolutionary origins of lichenization in chlorophyte algae.</title>
        <authorList>
            <person name="Puginier C."/>
            <person name="Libourel C."/>
            <person name="Otte J."/>
            <person name="Skaloud P."/>
            <person name="Haon M."/>
            <person name="Grisel S."/>
            <person name="Petersen M."/>
            <person name="Berrin J.G."/>
            <person name="Delaux P.M."/>
            <person name="Dal Grande F."/>
            <person name="Keller J."/>
        </authorList>
    </citation>
    <scope>NUCLEOTIDE SEQUENCE [LARGE SCALE GENOMIC DNA]</scope>
    <source>
        <strain evidence="3 4">SAG 2523</strain>
    </source>
</reference>
<feature type="compositionally biased region" description="Low complexity" evidence="1">
    <location>
        <begin position="107"/>
        <end position="127"/>
    </location>
</feature>
<organism evidence="3 4">
    <name type="scientific">Apatococcus fuscideae</name>
    <dbReference type="NCBI Taxonomy" id="2026836"/>
    <lineage>
        <taxon>Eukaryota</taxon>
        <taxon>Viridiplantae</taxon>
        <taxon>Chlorophyta</taxon>
        <taxon>core chlorophytes</taxon>
        <taxon>Trebouxiophyceae</taxon>
        <taxon>Chlorellales</taxon>
        <taxon>Chlorellaceae</taxon>
        <taxon>Apatococcus</taxon>
    </lineage>
</organism>
<feature type="non-terminal residue" evidence="3">
    <location>
        <position position="1"/>
    </location>
</feature>
<dbReference type="InterPro" id="IPR044185">
    <property type="entry name" value="CYP26-2-like"/>
</dbReference>
<accession>A0AAW1RN36</accession>
<dbReference type="PANTHER" id="PTHR47724:SF1">
    <property type="entry name" value="PEPTIDYL-PROLYL CIS-TRANS ISOMERASE CYP26-2, CHLOROPLASTIC"/>
    <property type="match status" value="1"/>
</dbReference>
<dbReference type="SUPFAM" id="SSF54447">
    <property type="entry name" value="ssDNA-binding transcriptional regulator domain"/>
    <property type="match status" value="2"/>
</dbReference>
<name>A0AAW1RN36_9CHLO</name>
<evidence type="ECO:0000259" key="2">
    <source>
        <dbReference type="PROSITE" id="PS50072"/>
    </source>
</evidence>
<feature type="domain" description="PPIase cyclophilin-type" evidence="2">
    <location>
        <begin position="139"/>
        <end position="353"/>
    </location>
</feature>
<dbReference type="GO" id="GO:0006355">
    <property type="term" value="P:regulation of DNA-templated transcription"/>
    <property type="evidence" value="ECO:0007669"/>
    <property type="project" value="InterPro"/>
</dbReference>
<dbReference type="GO" id="GO:0009507">
    <property type="term" value="C:chloroplast"/>
    <property type="evidence" value="ECO:0007669"/>
    <property type="project" value="TreeGrafter"/>
</dbReference>
<dbReference type="EMBL" id="JALJOV010002081">
    <property type="protein sequence ID" value="KAK9835083.1"/>
    <property type="molecule type" value="Genomic_DNA"/>
</dbReference>
<dbReference type="SUPFAM" id="SSF50891">
    <property type="entry name" value="Cyclophilin-like"/>
    <property type="match status" value="1"/>
</dbReference>
<evidence type="ECO:0000313" key="4">
    <source>
        <dbReference type="Proteomes" id="UP001485043"/>
    </source>
</evidence>
<keyword evidence="4" id="KW-1185">Reference proteome</keyword>
<dbReference type="Pfam" id="PF02229">
    <property type="entry name" value="PC4"/>
    <property type="match status" value="1"/>
</dbReference>
<dbReference type="Pfam" id="PF00160">
    <property type="entry name" value="Pro_isomerase"/>
    <property type="match status" value="1"/>
</dbReference>
<dbReference type="InterPro" id="IPR009044">
    <property type="entry name" value="ssDNA-bd_transcriptional_reg"/>
</dbReference>
<dbReference type="PROSITE" id="PS50072">
    <property type="entry name" value="CSA_PPIASE_2"/>
    <property type="match status" value="1"/>
</dbReference>
<dbReference type="GO" id="GO:0003755">
    <property type="term" value="F:peptidyl-prolyl cis-trans isomerase activity"/>
    <property type="evidence" value="ECO:0007669"/>
    <property type="project" value="InterPro"/>
</dbReference>
<comment type="caution">
    <text evidence="3">The sequence shown here is derived from an EMBL/GenBank/DDBJ whole genome shotgun (WGS) entry which is preliminary data.</text>
</comment>
<dbReference type="PANTHER" id="PTHR47724">
    <property type="entry name" value="PEPTIDYL-PROLYL CIS-TRANS ISOMERASE CYP26-2, CHLOROPLASTIC"/>
    <property type="match status" value="1"/>
</dbReference>
<dbReference type="Proteomes" id="UP001485043">
    <property type="component" value="Unassembled WGS sequence"/>
</dbReference>
<dbReference type="InterPro" id="IPR003173">
    <property type="entry name" value="PC4_C"/>
</dbReference>
<dbReference type="InterPro" id="IPR029000">
    <property type="entry name" value="Cyclophilin-like_dom_sf"/>
</dbReference>
<dbReference type="InterPro" id="IPR002130">
    <property type="entry name" value="Cyclophilin-type_PPIase_dom"/>
</dbReference>
<dbReference type="Gene3D" id="2.40.100.10">
    <property type="entry name" value="Cyclophilin-like"/>
    <property type="match status" value="1"/>
</dbReference>
<dbReference type="Gene3D" id="2.30.31.10">
    <property type="entry name" value="Transcriptional Coactivator Pc4, Chain A"/>
    <property type="match status" value="2"/>
</dbReference>
<proteinExistence type="predicted"/>
<protein>
    <recommendedName>
        <fullName evidence="2">PPIase cyclophilin-type domain-containing protein</fullName>
    </recommendedName>
</protein>